<keyword evidence="1" id="KW-0472">Membrane</keyword>
<dbReference type="Proteomes" id="UP000229901">
    <property type="component" value="Unassembled WGS sequence"/>
</dbReference>
<evidence type="ECO:0000313" key="3">
    <source>
        <dbReference type="Proteomes" id="UP000229901"/>
    </source>
</evidence>
<evidence type="ECO:0000256" key="1">
    <source>
        <dbReference type="SAM" id="Phobius"/>
    </source>
</evidence>
<evidence type="ECO:0000313" key="2">
    <source>
        <dbReference type="EMBL" id="PIR94242.1"/>
    </source>
</evidence>
<comment type="caution">
    <text evidence="2">The sequence shown here is derived from an EMBL/GenBank/DDBJ whole genome shotgun (WGS) entry which is preliminary data.</text>
</comment>
<name>A0A2H0V598_9BACT</name>
<protein>
    <submittedName>
        <fullName evidence="2">Uncharacterized protein</fullName>
    </submittedName>
</protein>
<feature type="transmembrane region" description="Helical" evidence="1">
    <location>
        <begin position="6"/>
        <end position="23"/>
    </location>
</feature>
<accession>A0A2H0V598</accession>
<feature type="transmembrane region" description="Helical" evidence="1">
    <location>
        <begin position="32"/>
        <end position="53"/>
    </location>
</feature>
<gene>
    <name evidence="2" type="ORF">COT97_01995</name>
</gene>
<organism evidence="2 3">
    <name type="scientific">Candidatus Falkowbacteria bacterium CG10_big_fil_rev_8_21_14_0_10_39_11</name>
    <dbReference type="NCBI Taxonomy" id="1974565"/>
    <lineage>
        <taxon>Bacteria</taxon>
        <taxon>Candidatus Falkowiibacteriota</taxon>
    </lineage>
</organism>
<reference evidence="3" key="1">
    <citation type="submission" date="2017-09" db="EMBL/GenBank/DDBJ databases">
        <title>Depth-based differentiation of microbial function through sediment-hosted aquifers and enrichment of novel symbionts in the deep terrestrial subsurface.</title>
        <authorList>
            <person name="Probst A.J."/>
            <person name="Ladd B."/>
            <person name="Jarett J.K."/>
            <person name="Geller-Mcgrath D.E."/>
            <person name="Sieber C.M.K."/>
            <person name="Emerson J.B."/>
            <person name="Anantharaman K."/>
            <person name="Thomas B.C."/>
            <person name="Malmstrom R."/>
            <person name="Stieglmeier M."/>
            <person name="Klingl A."/>
            <person name="Woyke T."/>
            <person name="Ryan C.M."/>
            <person name="Banfield J.F."/>
        </authorList>
    </citation>
    <scope>NUCLEOTIDE SEQUENCE [LARGE SCALE GENOMIC DNA]</scope>
</reference>
<sequence>MFVNTITMIIGVIMTNLILIGFAPKLIHNFKYILTIFAFATLYFVGCLLIYKFELAENFGFTLGMSIFILCTNLFRLIFTYQISKETTEQTTN</sequence>
<keyword evidence="1" id="KW-1133">Transmembrane helix</keyword>
<dbReference type="EMBL" id="PFAP01000011">
    <property type="protein sequence ID" value="PIR94242.1"/>
    <property type="molecule type" value="Genomic_DNA"/>
</dbReference>
<dbReference type="AlphaFoldDB" id="A0A2H0V598"/>
<keyword evidence="1" id="KW-0812">Transmembrane</keyword>
<feature type="transmembrane region" description="Helical" evidence="1">
    <location>
        <begin position="59"/>
        <end position="79"/>
    </location>
</feature>
<proteinExistence type="predicted"/>